<name>A0A371NZ49_9MICO</name>
<dbReference type="PANTHER" id="PTHR35377">
    <property type="entry name" value="ANTITOXIN VAPB49-RELATED-RELATED"/>
    <property type="match status" value="1"/>
</dbReference>
<evidence type="ECO:0000256" key="1">
    <source>
        <dbReference type="ARBA" id="ARBA00009981"/>
    </source>
</evidence>
<feature type="region of interest" description="Disordered" evidence="3">
    <location>
        <begin position="71"/>
        <end position="90"/>
    </location>
</feature>
<feature type="compositionally biased region" description="Acidic residues" evidence="3">
    <location>
        <begin position="71"/>
        <end position="81"/>
    </location>
</feature>
<dbReference type="OrthoDB" id="33091at2"/>
<protein>
    <recommendedName>
        <fullName evidence="2">Antitoxin</fullName>
    </recommendedName>
</protein>
<evidence type="ECO:0000313" key="5">
    <source>
        <dbReference type="Proteomes" id="UP000262172"/>
    </source>
</evidence>
<dbReference type="AlphaFoldDB" id="A0A371NZ49"/>
<comment type="function">
    <text evidence="2">Antitoxin component of a type II toxin-antitoxin (TA) system.</text>
</comment>
<dbReference type="Proteomes" id="UP000262172">
    <property type="component" value="Unassembled WGS sequence"/>
</dbReference>
<keyword evidence="5" id="KW-1185">Reference proteome</keyword>
<evidence type="ECO:0000256" key="3">
    <source>
        <dbReference type="SAM" id="MobiDB-lite"/>
    </source>
</evidence>
<gene>
    <name evidence="4" type="ORF">DY023_00760</name>
</gene>
<accession>A0A371NZ49</accession>
<dbReference type="SUPFAM" id="SSF143120">
    <property type="entry name" value="YefM-like"/>
    <property type="match status" value="1"/>
</dbReference>
<dbReference type="EMBL" id="QUAB01000010">
    <property type="protein sequence ID" value="REJ08534.1"/>
    <property type="molecule type" value="Genomic_DNA"/>
</dbReference>
<dbReference type="Gene3D" id="3.40.1620.10">
    <property type="entry name" value="YefM-like domain"/>
    <property type="match status" value="1"/>
</dbReference>
<comment type="caution">
    <text evidence="4">The sequence shown here is derived from an EMBL/GenBank/DDBJ whole genome shotgun (WGS) entry which is preliminary data.</text>
</comment>
<reference evidence="4 5" key="1">
    <citation type="submission" date="2018-08" db="EMBL/GenBank/DDBJ databases">
        <title>Isolation, diversity and antifungal activity of Actinobacteria from cow dung.</title>
        <authorList>
            <person name="Ling L."/>
        </authorList>
    </citation>
    <scope>NUCLEOTIDE SEQUENCE [LARGE SCALE GENOMIC DNA]</scope>
    <source>
        <strain evidence="4 5">NEAU-LLE</strain>
    </source>
</reference>
<dbReference type="NCBIfam" id="TIGR01552">
    <property type="entry name" value="phd_fam"/>
    <property type="match status" value="1"/>
</dbReference>
<dbReference type="InterPro" id="IPR006442">
    <property type="entry name" value="Antitoxin_Phd/YefM"/>
</dbReference>
<evidence type="ECO:0000313" key="4">
    <source>
        <dbReference type="EMBL" id="REJ08534.1"/>
    </source>
</evidence>
<comment type="similarity">
    <text evidence="1 2">Belongs to the phD/YefM antitoxin family.</text>
</comment>
<proteinExistence type="inferred from homology"/>
<dbReference type="InterPro" id="IPR036165">
    <property type="entry name" value="YefM-like_sf"/>
</dbReference>
<dbReference type="RefSeq" id="WP_116240440.1">
    <property type="nucleotide sequence ID" value="NZ_QUAB01000010.1"/>
</dbReference>
<organism evidence="4 5">
    <name type="scientific">Microbacterium bovistercoris</name>
    <dbReference type="NCBI Taxonomy" id="2293570"/>
    <lineage>
        <taxon>Bacteria</taxon>
        <taxon>Bacillati</taxon>
        <taxon>Actinomycetota</taxon>
        <taxon>Actinomycetes</taxon>
        <taxon>Micrococcales</taxon>
        <taxon>Microbacteriaceae</taxon>
        <taxon>Microbacterium</taxon>
    </lineage>
</organism>
<evidence type="ECO:0000256" key="2">
    <source>
        <dbReference type="RuleBase" id="RU362080"/>
    </source>
</evidence>
<dbReference type="InterPro" id="IPR051416">
    <property type="entry name" value="phD-YefM_TA_antitoxins"/>
</dbReference>
<sequence>MDVTVNVQEAKTRLSELLRRVEAGDEIVIARAGKPIARIQASSPRGRNLNSPLLPELPPIPADSLFEEMTEQEVAEWEGGDPSDPLVSAA</sequence>
<dbReference type="Pfam" id="PF02604">
    <property type="entry name" value="PhdYeFM_antitox"/>
    <property type="match status" value="1"/>
</dbReference>